<reference evidence="2 3" key="1">
    <citation type="journal article" date="2020" name="FEMS Microbiol. Ecol.">
        <title>Temporal dynamics of bacterial communities during seed development and maturation.</title>
        <authorList>
            <person name="Chesneau G."/>
            <person name="Torres-Cortes G."/>
            <person name="Briand M."/>
            <person name="Darrasse A."/>
            <person name="Preveaux A."/>
            <person name="Marais C."/>
            <person name="Jacques M.A."/>
            <person name="Shade A."/>
            <person name="Barret M."/>
        </authorList>
    </citation>
    <scope>NUCLEOTIDE SEQUENCE [LARGE SCALE GENOMIC DNA]</scope>
    <source>
        <strain evidence="2 3">CFBP13723</strain>
    </source>
</reference>
<keyword evidence="1" id="KW-0175">Coiled coil</keyword>
<evidence type="ECO:0000256" key="1">
    <source>
        <dbReference type="SAM" id="Coils"/>
    </source>
</evidence>
<evidence type="ECO:0000313" key="3">
    <source>
        <dbReference type="Proteomes" id="UP000625247"/>
    </source>
</evidence>
<proteinExistence type="predicted"/>
<comment type="caution">
    <text evidence="2">The sequence shown here is derived from an EMBL/GenBank/DDBJ whole genome shotgun (WGS) entry which is preliminary data.</text>
</comment>
<sequence>MYSIIRTKKLKSFGAISRSGRHTFREQLTPNANPDIRNKFVGAKTTTQLIDKLKAKLPSTIRSNAVLCIEYMITASPEAFKRHGGHLDDMGNGYFNDSLKWLRAKHGQENVIGAAIHLDESTPHLVAYVVPITSDHRLSCRDFLGGPAKMKKMHSDFSSICGEPRNLKRGIEGGKAKHQDIKSFYASLNASGDAPKLTARDYAAAAIGIKTAAWRKAELLAKSNGQSAAIFPVTRKRLESRERTLNRLFDSQKLKTKEIEDQHEIIGHRRILLEQAEYDLQQRTRSVLERENAVSSAAQQIHAVEAERDALERRLEMYQDQGRMIAAPVSRGRKSYVEISLG</sequence>
<name>A0ABR9ACY7_9PSED</name>
<dbReference type="CDD" id="cd17242">
    <property type="entry name" value="MobM_relaxase"/>
    <property type="match status" value="1"/>
</dbReference>
<feature type="coiled-coil region" evidence="1">
    <location>
        <begin position="294"/>
        <end position="321"/>
    </location>
</feature>
<dbReference type="NCBIfam" id="NF041497">
    <property type="entry name" value="MobV"/>
    <property type="match status" value="1"/>
</dbReference>
<evidence type="ECO:0000313" key="2">
    <source>
        <dbReference type="EMBL" id="MBD8123850.1"/>
    </source>
</evidence>
<accession>A0ABR9ACY7</accession>
<gene>
    <name evidence="2" type="ORF">IFT62_21850</name>
</gene>
<dbReference type="Gene3D" id="3.30.930.30">
    <property type="match status" value="1"/>
</dbReference>
<organism evidence="2 3">
    <name type="scientific">Pseudomonas lutea</name>
    <dbReference type="NCBI Taxonomy" id="243924"/>
    <lineage>
        <taxon>Bacteria</taxon>
        <taxon>Pseudomonadati</taxon>
        <taxon>Pseudomonadota</taxon>
        <taxon>Gammaproteobacteria</taxon>
        <taxon>Pseudomonadales</taxon>
        <taxon>Pseudomonadaceae</taxon>
        <taxon>Pseudomonas</taxon>
    </lineage>
</organism>
<dbReference type="EMBL" id="JACYNP010000012">
    <property type="protein sequence ID" value="MBD8123850.1"/>
    <property type="molecule type" value="Genomic_DNA"/>
</dbReference>
<protein>
    <submittedName>
        <fullName evidence="2">Plasmid recombination protein</fullName>
    </submittedName>
</protein>
<dbReference type="InterPro" id="IPR001668">
    <property type="entry name" value="Mob_Pre"/>
</dbReference>
<dbReference type="Proteomes" id="UP000625247">
    <property type="component" value="Unassembled WGS sequence"/>
</dbReference>
<dbReference type="RefSeq" id="WP_191945657.1">
    <property type="nucleotide sequence ID" value="NZ_JACYNP010000012.1"/>
</dbReference>
<keyword evidence="3" id="KW-1185">Reference proteome</keyword>
<dbReference type="Pfam" id="PF01076">
    <property type="entry name" value="Mob_Pre"/>
    <property type="match status" value="1"/>
</dbReference>